<dbReference type="EMBL" id="JBHSNM010000008">
    <property type="protein sequence ID" value="MFC5571418.1"/>
    <property type="molecule type" value="Genomic_DNA"/>
</dbReference>
<evidence type="ECO:0000256" key="1">
    <source>
        <dbReference type="ARBA" id="ARBA00022729"/>
    </source>
</evidence>
<keyword evidence="1 4" id="KW-0732">Signal</keyword>
<accession>A0ABW0SQN2</accession>
<sequence>MKRHARGIAAPAVVGLVALALAGGAHADCIGIGGPAYAQDFDTLALSGTSSTLPFGWVLRETGTNANGAYVAGTGSGNAGDSYSFGAAGSGERALGGLRSGSLVPAMGACFTNNTGAAISALDIAYVGEQWRLGTLARGSDRLDFQYSLNATSLADGTWIDVDALNFATPNLTGASAGARDGNAAAFRTALTATLDALSIPAGGTIWIRWNDIDVSGADDGLAIDDFALAVHGAAGGPPVLEVGDTSADEGDTGTTPLFFGFTLSKPAGADGVIVEYATHDGTATAGNDYAAKTASVTIPAGETSVIVSVDALGDTAQEADETFTLDVTGVTGADLGDGQGVGTIRNDDFVVTAIHDIQGNGATSPLAGQFVTLTGIVTGRKGNGFFVQASDAEADADPLTSEGVFVFTGGTPPAAASVGNRVRVRGTVFEFVPPSDPAQRPLTEIGGSPTVALLSSGHALPVPVAITAAMTTPDGGFDQLEPLEGMRVTAASLTTVAPTEGSATPYNATGSVNGILQAVVTGVPRPFREAGFDVRDAIPGGAGAQPIPRWDGNPEILTIDSDTLGGAAYLLDLPTGSVIEGLTGPLDYGFRRYTLHRDPAVAINVIPGPGPRAARMPAGNEFTVASYNLERFFDNINDPDVDDSVANAAAYQKRLQKASLGIRDYLHSPDVLVAIEVEKLAVLQALADRINSDAVAAGEADPQYAAYLVEGNDVGGIDTGMLVKTATVGAGIPRVEVVALNQIGKDTTWEQPDGTPGLLNDRPPLALDAVVHYADGRAFPITVIGVHQRSLISSEEDSAGGDRVRRKRQRQAEFLADYLQQRQLAAPQTRIVTLGDFNAFAFNDGLADTMGVVSGTPTPDEQTVVPGDGADLVDPDLVNLGELAPPSERYSFVFDGNAQTLDHVLVNEELIVTTRTAAIDHARINADFTETNRSDATTPIRTADHDPVIAYFDPRAVADLAIVAAADAAAVPVDGTLAFTATVHNNGPEAAESVGVGFALDAVLPTMAVAAPSGWNCDAAQVDAGRTSVACHATTLAKDADAQFAITATATPDTAHATVSLAAAVDALSLDPQSGNDQASASLDVVARVDLSATIAGPAKKLHTGDIAPIAIELRNAGPYTAQHATMTLRGDAPAGNVAISAPAGWSCTVSAVDSGSFEALCATASLLAIDANQHFDVEVTVPWRSNATQYLTLSADAGSDSIETAPADNRGIYRNRIVGIGGR</sequence>
<organism evidence="6 7">
    <name type="scientific">Lysobacter yangpyeongensis</name>
    <dbReference type="NCBI Taxonomy" id="346182"/>
    <lineage>
        <taxon>Bacteria</taxon>
        <taxon>Pseudomonadati</taxon>
        <taxon>Pseudomonadota</taxon>
        <taxon>Gammaproteobacteria</taxon>
        <taxon>Lysobacterales</taxon>
        <taxon>Lysobacteraceae</taxon>
        <taxon>Lysobacter</taxon>
    </lineage>
</organism>
<feature type="signal peptide" evidence="4">
    <location>
        <begin position="1"/>
        <end position="27"/>
    </location>
</feature>
<dbReference type="Gene3D" id="3.60.10.10">
    <property type="entry name" value="Endonuclease/exonuclease/phosphatase"/>
    <property type="match status" value="1"/>
</dbReference>
<evidence type="ECO:0000256" key="2">
    <source>
        <dbReference type="ARBA" id="ARBA00022737"/>
    </source>
</evidence>
<feature type="chain" id="PRO_5045574599" evidence="4">
    <location>
        <begin position="28"/>
        <end position="1225"/>
    </location>
</feature>
<dbReference type="SUPFAM" id="SSF141072">
    <property type="entry name" value="CalX-like"/>
    <property type="match status" value="1"/>
</dbReference>
<comment type="caution">
    <text evidence="6">The sequence shown here is derived from an EMBL/GenBank/DDBJ whole genome shotgun (WGS) entry which is preliminary data.</text>
</comment>
<dbReference type="SUPFAM" id="SSF56219">
    <property type="entry name" value="DNase I-like"/>
    <property type="match status" value="1"/>
</dbReference>
<keyword evidence="2" id="KW-0677">Repeat</keyword>
<keyword evidence="7" id="KW-1185">Reference proteome</keyword>
<dbReference type="Gene3D" id="2.60.40.10">
    <property type="entry name" value="Immunoglobulins"/>
    <property type="match status" value="1"/>
</dbReference>
<evidence type="ECO:0000313" key="6">
    <source>
        <dbReference type="EMBL" id="MFC5571418.1"/>
    </source>
</evidence>
<dbReference type="InterPro" id="IPR001434">
    <property type="entry name" value="OmcB-like_DUF11"/>
</dbReference>
<dbReference type="Proteomes" id="UP001596036">
    <property type="component" value="Unassembled WGS sequence"/>
</dbReference>
<dbReference type="InterPro" id="IPR013783">
    <property type="entry name" value="Ig-like_fold"/>
</dbReference>
<dbReference type="PANTHER" id="PTHR42834:SF1">
    <property type="entry name" value="ENDONUCLEASE_EXONUCLEASE_PHOSPHATASE FAMILY PROTEIN (AFU_ORTHOLOGUE AFUA_3G09210)"/>
    <property type="match status" value="1"/>
</dbReference>
<dbReference type="Gene3D" id="2.60.40.2030">
    <property type="match status" value="1"/>
</dbReference>
<dbReference type="RefSeq" id="WP_386756044.1">
    <property type="nucleotide sequence ID" value="NZ_JBHSNM010000008.1"/>
</dbReference>
<reference evidence="7" key="1">
    <citation type="journal article" date="2019" name="Int. J. Syst. Evol. Microbiol.">
        <title>The Global Catalogue of Microorganisms (GCM) 10K type strain sequencing project: providing services to taxonomists for standard genome sequencing and annotation.</title>
        <authorList>
            <consortium name="The Broad Institute Genomics Platform"/>
            <consortium name="The Broad Institute Genome Sequencing Center for Infectious Disease"/>
            <person name="Wu L."/>
            <person name="Ma J."/>
        </authorList>
    </citation>
    <scope>NUCLEOTIDE SEQUENCE [LARGE SCALE GENOMIC DNA]</scope>
    <source>
        <strain evidence="7">KACC 11407</strain>
    </source>
</reference>
<evidence type="ECO:0000256" key="4">
    <source>
        <dbReference type="SAM" id="SignalP"/>
    </source>
</evidence>
<gene>
    <name evidence="6" type="ORF">ACFPN1_15260</name>
</gene>
<dbReference type="InterPro" id="IPR038081">
    <property type="entry name" value="CalX-like_sf"/>
</dbReference>
<dbReference type="InterPro" id="IPR036691">
    <property type="entry name" value="Endo/exonu/phosph_ase_sf"/>
</dbReference>
<name>A0ABW0SQN2_9GAMM</name>
<dbReference type="SMART" id="SM00237">
    <property type="entry name" value="Calx_beta"/>
    <property type="match status" value="1"/>
</dbReference>
<dbReference type="InterPro" id="IPR003644">
    <property type="entry name" value="Calx_beta"/>
</dbReference>
<dbReference type="PANTHER" id="PTHR42834">
    <property type="entry name" value="ENDONUCLEASE/EXONUCLEASE/PHOSPHATASE FAMILY PROTEIN (AFU_ORTHOLOGUE AFUA_3G09210)"/>
    <property type="match status" value="1"/>
</dbReference>
<evidence type="ECO:0000313" key="7">
    <source>
        <dbReference type="Proteomes" id="UP001596036"/>
    </source>
</evidence>
<dbReference type="Pfam" id="PF01345">
    <property type="entry name" value="DUF11"/>
    <property type="match status" value="1"/>
</dbReference>
<evidence type="ECO:0000256" key="3">
    <source>
        <dbReference type="ARBA" id="ARBA00022837"/>
    </source>
</evidence>
<dbReference type="CDD" id="cd04486">
    <property type="entry name" value="YhcR_OBF_like"/>
    <property type="match status" value="1"/>
</dbReference>
<keyword evidence="3" id="KW-0106">Calcium</keyword>
<proteinExistence type="predicted"/>
<protein>
    <submittedName>
        <fullName evidence="6">Calx-beta domain-containing protein</fullName>
    </submittedName>
</protein>
<evidence type="ECO:0000259" key="5">
    <source>
        <dbReference type="SMART" id="SM00237"/>
    </source>
</evidence>
<dbReference type="Pfam" id="PF03160">
    <property type="entry name" value="Calx-beta"/>
    <property type="match status" value="1"/>
</dbReference>
<feature type="domain" description="Calx-beta" evidence="5">
    <location>
        <begin position="228"/>
        <end position="329"/>
    </location>
</feature>